<evidence type="ECO:0000313" key="4">
    <source>
        <dbReference type="Proteomes" id="UP000067626"/>
    </source>
</evidence>
<gene>
    <name evidence="3" type="ORF">CMC5_045560</name>
</gene>
<dbReference type="EMBL" id="CP012159">
    <property type="protein sequence ID" value="AKT40403.1"/>
    <property type="molecule type" value="Genomic_DNA"/>
</dbReference>
<organism evidence="3 4">
    <name type="scientific">Chondromyces crocatus</name>
    <dbReference type="NCBI Taxonomy" id="52"/>
    <lineage>
        <taxon>Bacteria</taxon>
        <taxon>Pseudomonadati</taxon>
        <taxon>Myxococcota</taxon>
        <taxon>Polyangia</taxon>
        <taxon>Polyangiales</taxon>
        <taxon>Polyangiaceae</taxon>
        <taxon>Chondromyces</taxon>
    </lineage>
</organism>
<proteinExistence type="predicted"/>
<dbReference type="KEGG" id="ccro:CMC5_045560"/>
<evidence type="ECO:0000313" key="3">
    <source>
        <dbReference type="EMBL" id="AKT40403.1"/>
    </source>
</evidence>
<evidence type="ECO:0008006" key="5">
    <source>
        <dbReference type="Google" id="ProtNLM"/>
    </source>
</evidence>
<protein>
    <recommendedName>
        <fullName evidence="5">DUF3592 domain-containing protein</fullName>
    </recommendedName>
</protein>
<evidence type="ECO:0000256" key="1">
    <source>
        <dbReference type="SAM" id="MobiDB-lite"/>
    </source>
</evidence>
<keyword evidence="2" id="KW-1133">Transmembrane helix</keyword>
<feature type="region of interest" description="Disordered" evidence="1">
    <location>
        <begin position="1"/>
        <end position="22"/>
    </location>
</feature>
<dbReference type="STRING" id="52.CMC5_045560"/>
<feature type="transmembrane region" description="Helical" evidence="2">
    <location>
        <begin position="84"/>
        <end position="104"/>
    </location>
</feature>
<dbReference type="OrthoDB" id="2242169at2"/>
<dbReference type="Proteomes" id="UP000067626">
    <property type="component" value="Chromosome"/>
</dbReference>
<feature type="transmembrane region" description="Helical" evidence="2">
    <location>
        <begin position="50"/>
        <end position="69"/>
    </location>
</feature>
<name>A0A0K1EII4_CHOCO</name>
<accession>A0A0K1EII4</accession>
<keyword evidence="4" id="KW-1185">Reference proteome</keyword>
<dbReference type="RefSeq" id="WP_050432342.1">
    <property type="nucleotide sequence ID" value="NZ_CP012159.1"/>
</dbReference>
<keyword evidence="2" id="KW-0472">Membrane</keyword>
<feature type="compositionally biased region" description="Polar residues" evidence="1">
    <location>
        <begin position="1"/>
        <end position="14"/>
    </location>
</feature>
<sequence>MSALSDLSPSTGSSGPYREAHLRVPRAPRAPSALARELIFACHGSRKTQLFAGAVLLVLGLVVSLLSGLEPASGGDFLNDHPLLFYGVGWSVGGVSLLVLGFRARSAQERAFRHGLPAPGRLLRRDFDKATSIGNKHPFEVVWEFDAHGTTHIGRLSHLDRSLVERALEGKELTVLYDPADPSANTLWID</sequence>
<keyword evidence="2" id="KW-0812">Transmembrane</keyword>
<reference evidence="3 4" key="1">
    <citation type="submission" date="2015-07" db="EMBL/GenBank/DDBJ databases">
        <title>Genome analysis of myxobacterium Chondromyces crocatus Cm c5 reveals a high potential for natural compound synthesis and the genetic basis for the loss of fruiting body formation.</title>
        <authorList>
            <person name="Zaburannyi N."/>
            <person name="Bunk B."/>
            <person name="Maier J."/>
            <person name="Overmann J."/>
            <person name="Mueller R."/>
        </authorList>
    </citation>
    <scope>NUCLEOTIDE SEQUENCE [LARGE SCALE GENOMIC DNA]</scope>
    <source>
        <strain evidence="3 4">Cm c5</strain>
    </source>
</reference>
<evidence type="ECO:0000256" key="2">
    <source>
        <dbReference type="SAM" id="Phobius"/>
    </source>
</evidence>
<dbReference type="AlphaFoldDB" id="A0A0K1EII4"/>